<evidence type="ECO:0000313" key="3">
    <source>
        <dbReference type="EMBL" id="MDV6373595.1"/>
    </source>
</evidence>
<protein>
    <submittedName>
        <fullName evidence="3">DUF3592 domain-containing protein</fullName>
    </submittedName>
</protein>
<feature type="transmembrane region" description="Helical" evidence="1">
    <location>
        <begin position="6"/>
        <end position="26"/>
    </location>
</feature>
<keyword evidence="1" id="KW-1133">Transmembrane helix</keyword>
<dbReference type="Proteomes" id="UP001276150">
    <property type="component" value="Unassembled WGS sequence"/>
</dbReference>
<dbReference type="InterPro" id="IPR021994">
    <property type="entry name" value="DUF3592"/>
</dbReference>
<sequence length="148" mass="15987">MGITALSGSVLVMGLAFTLVPALLSLRWPSTTGQIQQVELKQFSVPVGRSGPGASGLHIVDRYAVGPQSYTHDVLSYDQPDGLSSLSRGNGFSEGRRVKVHYDPRRPQRAVLEPGLCAAQLRSSVDFALLPLGLMLLGFWTLRRLTSP</sequence>
<keyword evidence="4" id="KW-1185">Reference proteome</keyword>
<keyword evidence="1" id="KW-0472">Membrane</keyword>
<gene>
    <name evidence="3" type="ORF">ORD21_03160</name>
</gene>
<feature type="domain" description="DUF3592" evidence="2">
    <location>
        <begin position="31"/>
        <end position="115"/>
    </location>
</feature>
<evidence type="ECO:0000256" key="1">
    <source>
        <dbReference type="SAM" id="Phobius"/>
    </source>
</evidence>
<proteinExistence type="predicted"/>
<comment type="caution">
    <text evidence="3">The sequence shown here is derived from an EMBL/GenBank/DDBJ whole genome shotgun (WGS) entry which is preliminary data.</text>
</comment>
<evidence type="ECO:0000313" key="4">
    <source>
        <dbReference type="Proteomes" id="UP001276150"/>
    </source>
</evidence>
<keyword evidence="1" id="KW-0812">Transmembrane</keyword>
<dbReference type="Pfam" id="PF12158">
    <property type="entry name" value="DUF3592"/>
    <property type="match status" value="1"/>
</dbReference>
<name>A0ABU4DNY3_9DEIO</name>
<dbReference type="RefSeq" id="WP_317638904.1">
    <property type="nucleotide sequence ID" value="NZ_JAPMIV010000003.1"/>
</dbReference>
<organism evidence="3 4">
    <name type="scientific">Deinococcus arenicola</name>
    <dbReference type="NCBI Taxonomy" id="2994950"/>
    <lineage>
        <taxon>Bacteria</taxon>
        <taxon>Thermotogati</taxon>
        <taxon>Deinococcota</taxon>
        <taxon>Deinococci</taxon>
        <taxon>Deinococcales</taxon>
        <taxon>Deinococcaceae</taxon>
        <taxon>Deinococcus</taxon>
    </lineage>
</organism>
<evidence type="ECO:0000259" key="2">
    <source>
        <dbReference type="Pfam" id="PF12158"/>
    </source>
</evidence>
<accession>A0ABU4DNY3</accession>
<dbReference type="EMBL" id="JAPMIV010000003">
    <property type="protein sequence ID" value="MDV6373595.1"/>
    <property type="molecule type" value="Genomic_DNA"/>
</dbReference>
<reference evidence="3 4" key="1">
    <citation type="submission" date="2022-11" db="EMBL/GenBank/DDBJ databases">
        <title>Deinococcus ZS9-10, Low Temperature and Draught-tolerating, UV-resistant Bacteria from Continental Antarctica.</title>
        <authorList>
            <person name="Cheng L."/>
        </authorList>
    </citation>
    <scope>NUCLEOTIDE SEQUENCE [LARGE SCALE GENOMIC DNA]</scope>
    <source>
        <strain evidence="3 4">ZS9-10</strain>
    </source>
</reference>